<dbReference type="InterPro" id="IPR032710">
    <property type="entry name" value="NTF2-like_dom_sf"/>
</dbReference>
<keyword evidence="2" id="KW-0560">Oxidoreductase</keyword>
<keyword evidence="4" id="KW-1185">Reference proteome</keyword>
<evidence type="ECO:0000313" key="3">
    <source>
        <dbReference type="EMBL" id="NYT50015.1"/>
    </source>
</evidence>
<reference evidence="3 4" key="1">
    <citation type="submission" date="2020-07" db="EMBL/GenBank/DDBJ databases">
        <title>Taxonomic revisions and descriptions of new bacterial species based on genomic comparisons in the high-G+C-content subgroup of the family Alcaligenaceae.</title>
        <authorList>
            <person name="Szabo A."/>
            <person name="Felfoldi T."/>
        </authorList>
    </citation>
    <scope>NUCLEOTIDE SEQUENCE [LARGE SCALE GENOMIC DNA]</scope>
    <source>
        <strain evidence="3 4">LMG 24012</strain>
    </source>
</reference>
<comment type="caution">
    <text evidence="3">The sequence shown here is derived from an EMBL/GenBank/DDBJ whole genome shotgun (WGS) entry which is preliminary data.</text>
</comment>
<dbReference type="GO" id="GO:0016491">
    <property type="term" value="F:oxidoreductase activity"/>
    <property type="evidence" value="ECO:0007669"/>
    <property type="project" value="UniProtKB-KW"/>
</dbReference>
<dbReference type="EMBL" id="JACCEM010000005">
    <property type="protein sequence ID" value="NYT50015.1"/>
    <property type="molecule type" value="Genomic_DNA"/>
</dbReference>
<dbReference type="InterPro" id="IPR000391">
    <property type="entry name" value="Rng_hydr_dOase-bsu"/>
</dbReference>
<evidence type="ECO:0000256" key="2">
    <source>
        <dbReference type="ARBA" id="ARBA00023002"/>
    </source>
</evidence>
<name>A0A853FVL8_9BURK</name>
<dbReference type="AlphaFoldDB" id="A0A853FVL8"/>
<dbReference type="Gene3D" id="3.10.450.50">
    <property type="match status" value="1"/>
</dbReference>
<comment type="similarity">
    <text evidence="1">Belongs to the bacterial ring-hydroxylating dioxygenase beta subunit family.</text>
</comment>
<dbReference type="SUPFAM" id="SSF54427">
    <property type="entry name" value="NTF2-like"/>
    <property type="match status" value="1"/>
</dbReference>
<dbReference type="Pfam" id="PF00866">
    <property type="entry name" value="Ring_hydroxyl_B"/>
    <property type="match status" value="1"/>
</dbReference>
<dbReference type="Proteomes" id="UP000559809">
    <property type="component" value="Unassembled WGS sequence"/>
</dbReference>
<accession>A0A853FVL8</accession>
<sequence length="172" mass="19938">MRDRIEPIVRKLAPDAELLLLENQLRHFYEEVAELLDQDLVEEFPAYFLDDCIYQVVSRENYTEKLPQAAIYCDGVAMVRDRVIALRETQVYVPRVWRHFISGVRVTAIEGDEIHARANFLITEATSDNDPTVFLVGTYLDIVVRDGDSFRFKQRLAVFDNHHISRSLIAPV</sequence>
<evidence type="ECO:0000313" key="4">
    <source>
        <dbReference type="Proteomes" id="UP000559809"/>
    </source>
</evidence>
<organism evidence="3 4">
    <name type="scientific">Parapusillimonas granuli</name>
    <dbReference type="NCBI Taxonomy" id="380911"/>
    <lineage>
        <taxon>Bacteria</taxon>
        <taxon>Pseudomonadati</taxon>
        <taxon>Pseudomonadota</taxon>
        <taxon>Betaproteobacteria</taxon>
        <taxon>Burkholderiales</taxon>
        <taxon>Alcaligenaceae</taxon>
        <taxon>Parapusillimonas</taxon>
    </lineage>
</organism>
<protein>
    <submittedName>
        <fullName evidence="3">Nuclear transport factor 2 family protein</fullName>
    </submittedName>
</protein>
<gene>
    <name evidence="3" type="ORF">H0A72_11915</name>
</gene>
<proteinExistence type="inferred from homology"/>
<evidence type="ECO:0000256" key="1">
    <source>
        <dbReference type="ARBA" id="ARBA00009570"/>
    </source>
</evidence>